<dbReference type="PANTHER" id="PTHR11926">
    <property type="entry name" value="GLUCOSYL/GLUCURONOSYL TRANSFERASES"/>
    <property type="match status" value="1"/>
</dbReference>
<proteinExistence type="inferred from homology"/>
<evidence type="ECO:0000256" key="1">
    <source>
        <dbReference type="ARBA" id="ARBA00009995"/>
    </source>
</evidence>
<dbReference type="InterPro" id="IPR002213">
    <property type="entry name" value="UDP_glucos_trans"/>
</dbReference>
<evidence type="ECO:0000313" key="4">
    <source>
        <dbReference type="EMBL" id="KAH7565780.1"/>
    </source>
</evidence>
<accession>A0ABQ8HN43</accession>
<keyword evidence="5" id="KW-1185">Reference proteome</keyword>
<evidence type="ECO:0000256" key="3">
    <source>
        <dbReference type="ARBA" id="ARBA00022679"/>
    </source>
</evidence>
<evidence type="ECO:0000313" key="5">
    <source>
        <dbReference type="Proteomes" id="UP000827721"/>
    </source>
</evidence>
<dbReference type="CDD" id="cd03784">
    <property type="entry name" value="GT1_Gtf-like"/>
    <property type="match status" value="1"/>
</dbReference>
<comment type="caution">
    <text evidence="4">The sequence shown here is derived from an EMBL/GenBank/DDBJ whole genome shotgun (WGS) entry which is preliminary data.</text>
</comment>
<keyword evidence="2" id="KW-0328">Glycosyltransferase</keyword>
<dbReference type="PANTHER" id="PTHR11926:SF774">
    <property type="entry name" value="UDP-GLYCOSYLTRANSFERASE 85A1-RELATED"/>
    <property type="match status" value="1"/>
</dbReference>
<dbReference type="Proteomes" id="UP000827721">
    <property type="component" value="Unassembled WGS sequence"/>
</dbReference>
<comment type="similarity">
    <text evidence="1">Belongs to the UDP-glycosyltransferase family.</text>
</comment>
<keyword evidence="3" id="KW-0808">Transferase</keyword>
<dbReference type="SUPFAM" id="SSF53756">
    <property type="entry name" value="UDP-Glycosyltransferase/glycogen phosphorylase"/>
    <property type="match status" value="1"/>
</dbReference>
<protein>
    <recommendedName>
        <fullName evidence="6">Glycosyltransferase</fullName>
    </recommendedName>
</protein>
<sequence length="457" mass="51083">MNTNSMQAATKVCHVVAIPYPARGHINPLLILSKLLALKKDDILITFVLTEEWHRTIASEVFPPNIRFATISNDVIPSAQLQAADVVTFFRAVKLMAAPFEQILDRLDPPVTTIITDILLPFVIEAGYNRNIPVALFWAPSATTFTILYHAHLFDKGIPVNMEENGNDVVDFIPGISSIRVADLPRVFLKNDQVLTLQRWPYEFPSSKVKYLMFGTVYELEPQVCDVFKAKLEYPVYSVGPLIPYYELDCKSSTKGNDQEPHYIEWLNSQPTSSVLYISMGSLFSISSAQIDEMVAGLKISGVRFLWVARDDTYRLQEDCRDLGLVVPWCHQLKVLSHCSVGGFLTHCGWNSILEAGFAGVPLLTFPLFGDQITQGKQAVEDLKVGLRLKKEMGDKTLVTREEIAKTIQTLMDVDSSEREELVKRAKEVHEICQAAVKKGGSSDADLDAFIQNISQG</sequence>
<name>A0ABQ8HN43_9ROSI</name>
<dbReference type="Pfam" id="PF00201">
    <property type="entry name" value="UDPGT"/>
    <property type="match status" value="1"/>
</dbReference>
<gene>
    <name evidence="4" type="ORF">JRO89_XS08G0015200</name>
</gene>
<organism evidence="4 5">
    <name type="scientific">Xanthoceras sorbifolium</name>
    <dbReference type="NCBI Taxonomy" id="99658"/>
    <lineage>
        <taxon>Eukaryota</taxon>
        <taxon>Viridiplantae</taxon>
        <taxon>Streptophyta</taxon>
        <taxon>Embryophyta</taxon>
        <taxon>Tracheophyta</taxon>
        <taxon>Spermatophyta</taxon>
        <taxon>Magnoliopsida</taxon>
        <taxon>eudicotyledons</taxon>
        <taxon>Gunneridae</taxon>
        <taxon>Pentapetalae</taxon>
        <taxon>rosids</taxon>
        <taxon>malvids</taxon>
        <taxon>Sapindales</taxon>
        <taxon>Sapindaceae</taxon>
        <taxon>Xanthoceroideae</taxon>
        <taxon>Xanthoceras</taxon>
    </lineage>
</organism>
<dbReference type="EMBL" id="JAFEMO010000008">
    <property type="protein sequence ID" value="KAH7565780.1"/>
    <property type="molecule type" value="Genomic_DNA"/>
</dbReference>
<reference evidence="4 5" key="1">
    <citation type="submission" date="2021-02" db="EMBL/GenBank/DDBJ databases">
        <title>Plant Genome Project.</title>
        <authorList>
            <person name="Zhang R.-G."/>
        </authorList>
    </citation>
    <scope>NUCLEOTIDE SEQUENCE [LARGE SCALE GENOMIC DNA]</scope>
    <source>
        <tissue evidence="4">Leaves</tissue>
    </source>
</reference>
<evidence type="ECO:0008006" key="6">
    <source>
        <dbReference type="Google" id="ProtNLM"/>
    </source>
</evidence>
<dbReference type="Gene3D" id="3.40.50.2000">
    <property type="entry name" value="Glycogen Phosphorylase B"/>
    <property type="match status" value="2"/>
</dbReference>
<evidence type="ECO:0000256" key="2">
    <source>
        <dbReference type="ARBA" id="ARBA00022676"/>
    </source>
</evidence>